<evidence type="ECO:0000256" key="1">
    <source>
        <dbReference type="SAM" id="MobiDB-lite"/>
    </source>
</evidence>
<evidence type="ECO:0000313" key="2">
    <source>
        <dbReference type="EMBL" id="CCM75985.1"/>
    </source>
</evidence>
<dbReference type="AlphaFoldDB" id="K0PWK1"/>
<comment type="caution">
    <text evidence="2">The sequence shown here is derived from an EMBL/GenBank/DDBJ whole genome shotgun (WGS) entry which is preliminary data.</text>
</comment>
<feature type="region of interest" description="Disordered" evidence="1">
    <location>
        <begin position="57"/>
        <end position="77"/>
    </location>
</feature>
<keyword evidence="3" id="KW-1185">Reference proteome</keyword>
<feature type="compositionally biased region" description="Basic and acidic residues" evidence="1">
    <location>
        <begin position="57"/>
        <end position="69"/>
    </location>
</feature>
<reference evidence="2 3" key="1">
    <citation type="journal article" date="2013" name="Genome Announc.">
        <title>Draft Genome Sequence of Rhizobium mesoamericanum STM3625, a Nitrogen-Fixing Symbiont of Mimosa pudica Isolated in French Guiana (South America).</title>
        <authorList>
            <person name="Moulin L."/>
            <person name="Mornico D."/>
            <person name="Melkonian R."/>
            <person name="Klonowska A."/>
        </authorList>
    </citation>
    <scope>NUCLEOTIDE SEQUENCE [LARGE SCALE GENOMIC DNA]</scope>
    <source>
        <strain evidence="2 3">STM3625</strain>
    </source>
</reference>
<dbReference type="HOGENOM" id="CLU_2635617_0_0_5"/>
<dbReference type="EMBL" id="CANI01000020">
    <property type="protein sequence ID" value="CCM75985.1"/>
    <property type="molecule type" value="Genomic_DNA"/>
</dbReference>
<gene>
    <name evidence="2" type="ORF">BN77_3172</name>
</gene>
<name>K0PWK1_9HYPH</name>
<dbReference type="Proteomes" id="UP000009319">
    <property type="component" value="Unassembled WGS sequence"/>
</dbReference>
<protein>
    <submittedName>
        <fullName evidence="2">Uncharacterized protein</fullName>
    </submittedName>
</protein>
<accession>K0PWK1</accession>
<proteinExistence type="predicted"/>
<organism evidence="2 3">
    <name type="scientific">Rhizobium mesoamericanum STM3625</name>
    <dbReference type="NCBI Taxonomy" id="1211777"/>
    <lineage>
        <taxon>Bacteria</taxon>
        <taxon>Pseudomonadati</taxon>
        <taxon>Pseudomonadota</taxon>
        <taxon>Alphaproteobacteria</taxon>
        <taxon>Hyphomicrobiales</taxon>
        <taxon>Rhizobiaceae</taxon>
        <taxon>Rhizobium/Agrobacterium group</taxon>
        <taxon>Rhizobium</taxon>
    </lineage>
</organism>
<evidence type="ECO:0000313" key="3">
    <source>
        <dbReference type="Proteomes" id="UP000009319"/>
    </source>
</evidence>
<sequence length="77" mass="8530">MALVIVANSGEIETAYNGLSPVVNRRRRNCEGRANRLGLRGLPNTLAHSPIHGEAHVLRDALPDPEKQRCPPLRNNR</sequence>